<feature type="region of interest" description="Disordered" evidence="1">
    <location>
        <begin position="49"/>
        <end position="77"/>
    </location>
</feature>
<dbReference type="OrthoDB" id="2381602at2"/>
<sequence length="217" mass="24367">MKKSPFKSITSMLKLKSEDGKKPTKMAYVILIALFGLLILIVSDMFSSGETQNQQPTNLPESTSSPTEQEQETFLQKDKEATDSLMSEAEDYYEKELEKLLNSVKGVSEVDVMVNLESTEAKIYEKNKTVTQQTTEETDKNGGERTIEDSSEDSQVVLTRRGDQEVPLLVRTQKPQVRGVLVVAKGADHMQVQQWIVEAVSRSLDVPTHRISVMPKK</sequence>
<feature type="compositionally biased region" description="Basic and acidic residues" evidence="1">
    <location>
        <begin position="137"/>
        <end position="148"/>
    </location>
</feature>
<proteinExistence type="predicted"/>
<protein>
    <submittedName>
        <fullName evidence="2">Stage III sporulation protein AG</fullName>
    </submittedName>
</protein>
<dbReference type="InterPro" id="IPR014195">
    <property type="entry name" value="Spore_III_AG"/>
</dbReference>
<feature type="region of interest" description="Disordered" evidence="1">
    <location>
        <begin position="132"/>
        <end position="153"/>
    </location>
</feature>
<reference evidence="2 3" key="1">
    <citation type="journal article" date="2015" name="Stand. Genomic Sci.">
        <title>High quality draft genome sequence of the moderately halophilic bacterium Pontibacillus yanchengensis Y32(T) and comparison among Pontibacillus genomes.</title>
        <authorList>
            <person name="Huang J."/>
            <person name="Qiao Z.X."/>
            <person name="Tang J.W."/>
            <person name="Wang G."/>
        </authorList>
    </citation>
    <scope>NUCLEOTIDE SEQUENCE [LARGE SCALE GENOMIC DNA]</scope>
    <source>
        <strain evidence="2 3">Y32</strain>
    </source>
</reference>
<dbReference type="EMBL" id="AVBF01000020">
    <property type="protein sequence ID" value="KGP72925.1"/>
    <property type="molecule type" value="Genomic_DNA"/>
</dbReference>
<evidence type="ECO:0000313" key="3">
    <source>
        <dbReference type="Proteomes" id="UP000030147"/>
    </source>
</evidence>
<accession>A0A0A2TUH6</accession>
<gene>
    <name evidence="2" type="ORF">N782_08420</name>
</gene>
<dbReference type="AlphaFoldDB" id="A0A0A2TUH6"/>
<evidence type="ECO:0000256" key="1">
    <source>
        <dbReference type="SAM" id="MobiDB-lite"/>
    </source>
</evidence>
<dbReference type="eggNOG" id="ENOG50330Z5">
    <property type="taxonomic scope" value="Bacteria"/>
</dbReference>
<dbReference type="NCBIfam" id="TIGR02830">
    <property type="entry name" value="spore_III_AG"/>
    <property type="match status" value="1"/>
</dbReference>
<comment type="caution">
    <text evidence="2">The sequence shown here is derived from an EMBL/GenBank/DDBJ whole genome shotgun (WGS) entry which is preliminary data.</text>
</comment>
<name>A0A0A2TUH6_9BACI</name>
<organism evidence="2 3">
    <name type="scientific">Pontibacillus yanchengensis Y32</name>
    <dbReference type="NCBI Taxonomy" id="1385514"/>
    <lineage>
        <taxon>Bacteria</taxon>
        <taxon>Bacillati</taxon>
        <taxon>Bacillota</taxon>
        <taxon>Bacilli</taxon>
        <taxon>Bacillales</taxon>
        <taxon>Bacillaceae</taxon>
        <taxon>Pontibacillus</taxon>
    </lineage>
</organism>
<dbReference type="STRING" id="1385514.N782_08420"/>
<keyword evidence="3" id="KW-1185">Reference proteome</keyword>
<feature type="compositionally biased region" description="Polar residues" evidence="1">
    <location>
        <begin position="49"/>
        <end position="59"/>
    </location>
</feature>
<dbReference type="Proteomes" id="UP000030147">
    <property type="component" value="Unassembled WGS sequence"/>
</dbReference>
<dbReference type="RefSeq" id="WP_036818657.1">
    <property type="nucleotide sequence ID" value="NZ_AVBF01000020.1"/>
</dbReference>
<evidence type="ECO:0000313" key="2">
    <source>
        <dbReference type="EMBL" id="KGP72925.1"/>
    </source>
</evidence>